<evidence type="ECO:0000313" key="8">
    <source>
        <dbReference type="Proteomes" id="UP000460298"/>
    </source>
</evidence>
<dbReference type="SMART" id="SM00267">
    <property type="entry name" value="GGDEF"/>
    <property type="match status" value="1"/>
</dbReference>
<evidence type="ECO:0000259" key="4">
    <source>
        <dbReference type="PROSITE" id="PS50113"/>
    </source>
</evidence>
<proteinExistence type="predicted"/>
<dbReference type="Pfam" id="PF08448">
    <property type="entry name" value="PAS_4"/>
    <property type="match status" value="2"/>
</dbReference>
<accession>A0A833LZ96</accession>
<dbReference type="CDD" id="cd01948">
    <property type="entry name" value="EAL"/>
    <property type="match status" value="1"/>
</dbReference>
<feature type="domain" description="PAC" evidence="4">
    <location>
        <begin position="221"/>
        <end position="275"/>
    </location>
</feature>
<dbReference type="InterPro" id="IPR001633">
    <property type="entry name" value="EAL_dom"/>
</dbReference>
<dbReference type="SMART" id="SM00086">
    <property type="entry name" value="PAC"/>
    <property type="match status" value="2"/>
</dbReference>
<dbReference type="GO" id="GO:0071111">
    <property type="term" value="F:cyclic-guanylate-specific phosphodiesterase activity"/>
    <property type="evidence" value="ECO:0007669"/>
    <property type="project" value="UniProtKB-EC"/>
</dbReference>
<dbReference type="SUPFAM" id="SSF55785">
    <property type="entry name" value="PYP-like sensor domain (PAS domain)"/>
    <property type="match status" value="2"/>
</dbReference>
<organism evidence="7 8">
    <name type="scientific">Leptonema illini</name>
    <dbReference type="NCBI Taxonomy" id="183"/>
    <lineage>
        <taxon>Bacteria</taxon>
        <taxon>Pseudomonadati</taxon>
        <taxon>Spirochaetota</taxon>
        <taxon>Spirochaetia</taxon>
        <taxon>Leptospirales</taxon>
        <taxon>Leptospiraceae</taxon>
        <taxon>Leptonema</taxon>
    </lineage>
</organism>
<protein>
    <submittedName>
        <fullName evidence="7">EAL domain-containing protein</fullName>
    </submittedName>
</protein>
<feature type="domain" description="EAL" evidence="5">
    <location>
        <begin position="449"/>
        <end position="702"/>
    </location>
</feature>
<dbReference type="PROSITE" id="PS50113">
    <property type="entry name" value="PAC"/>
    <property type="match status" value="2"/>
</dbReference>
<dbReference type="PROSITE" id="PS50887">
    <property type="entry name" value="GGDEF"/>
    <property type="match status" value="1"/>
</dbReference>
<dbReference type="Gene3D" id="3.20.20.450">
    <property type="entry name" value="EAL domain"/>
    <property type="match status" value="1"/>
</dbReference>
<dbReference type="NCBIfam" id="TIGR00229">
    <property type="entry name" value="sensory_box"/>
    <property type="match status" value="2"/>
</dbReference>
<dbReference type="SUPFAM" id="SSF55073">
    <property type="entry name" value="Nucleotide cyclase"/>
    <property type="match status" value="1"/>
</dbReference>
<dbReference type="InterPro" id="IPR013656">
    <property type="entry name" value="PAS_4"/>
</dbReference>
<dbReference type="InterPro" id="IPR035965">
    <property type="entry name" value="PAS-like_dom_sf"/>
</dbReference>
<dbReference type="InterPro" id="IPR029787">
    <property type="entry name" value="Nucleotide_cyclase"/>
</dbReference>
<dbReference type="CDD" id="cd00130">
    <property type="entry name" value="PAS"/>
    <property type="match status" value="2"/>
</dbReference>
<dbReference type="GO" id="GO:0071732">
    <property type="term" value="P:cellular response to nitric oxide"/>
    <property type="evidence" value="ECO:0007669"/>
    <property type="project" value="UniProtKB-ARBA"/>
</dbReference>
<evidence type="ECO:0000259" key="6">
    <source>
        <dbReference type="PROSITE" id="PS50887"/>
    </source>
</evidence>
<dbReference type="SUPFAM" id="SSF141868">
    <property type="entry name" value="EAL domain-like"/>
    <property type="match status" value="1"/>
</dbReference>
<comment type="caution">
    <text evidence="7">The sequence shown here is derived from an EMBL/GenBank/DDBJ whole genome shotgun (WGS) entry which is preliminary data.</text>
</comment>
<dbReference type="InterPro" id="IPR043128">
    <property type="entry name" value="Rev_trsase/Diguanyl_cyclase"/>
</dbReference>
<dbReference type="PROSITE" id="PS50112">
    <property type="entry name" value="PAS"/>
    <property type="match status" value="1"/>
</dbReference>
<evidence type="ECO:0000259" key="5">
    <source>
        <dbReference type="PROSITE" id="PS50883"/>
    </source>
</evidence>
<comment type="catalytic activity">
    <reaction evidence="1">
        <text>3',3'-c-di-GMP + H2O = 5'-phosphoguanylyl(3'-&gt;5')guanosine + H(+)</text>
        <dbReference type="Rhea" id="RHEA:24902"/>
        <dbReference type="ChEBI" id="CHEBI:15377"/>
        <dbReference type="ChEBI" id="CHEBI:15378"/>
        <dbReference type="ChEBI" id="CHEBI:58754"/>
        <dbReference type="ChEBI" id="CHEBI:58805"/>
        <dbReference type="EC" id="3.1.4.52"/>
    </reaction>
    <physiologicalReaction direction="left-to-right" evidence="1">
        <dbReference type="Rhea" id="RHEA:24903"/>
    </physiologicalReaction>
</comment>
<dbReference type="CDD" id="cd01949">
    <property type="entry name" value="GGDEF"/>
    <property type="match status" value="1"/>
</dbReference>
<dbReference type="InterPro" id="IPR000014">
    <property type="entry name" value="PAS"/>
</dbReference>
<dbReference type="NCBIfam" id="TIGR00254">
    <property type="entry name" value="GGDEF"/>
    <property type="match status" value="1"/>
</dbReference>
<dbReference type="Proteomes" id="UP000460298">
    <property type="component" value="Unassembled WGS sequence"/>
</dbReference>
<sequence>MWRRIRTWLSLLFCRESLQRKDESHALMNSLFHAIPDLLFELDADGVFLNIWAQSDQFLPTKKSEMIGQSIYDGLAPGAEASIRKALNEALDHGSSFGCTVCIPAPNGTCRWFELSTSRMKQEEGQRPHFLLLSRDITDHKKLENELRKREQEFRTLVENSPDTIARYDRQCRCRYVNPALAKKTEGGASALLDRTPSQVPGMPQGIELENHIRRVLETAQESEFEFLWSGKDGEEFTSLIRLTPEYGADNGVISVLAVGRDISELSRYRRKVQQMAFFDDLTSLPNRALFYDRLKQLIADSAYHQNLAGVMMIDLDRFKEVNDSLGHPAGDALLREAAVRLSACVRDYDTVARFGGDEFAILLPEIRSGKDIGTVAAKILAGFKQPFRVAGRDVFVSASIGIAVFPDDARVADDLIKQADSAMYLAKRSGRNEFRFYSRELTILASERLTMASDLRRAVNNREFELHYQPQICTLTDSIIGCEALLRWNHPEKALVSPGSFIGIAEDSGFITDISEWVLLTAFRDAVSWNTRGGHSHKIAINLSARLFQSKNFLDTVRAALSRTRCRPDWIELEITESLLLDDGELALQHLADLHRLGFAIAIDDFGTGYSALSYLARFPVDTLKIDRSFIQNIGMDRSSSELVKAMLSLARTLNIVVVAEGVETTEQLSFLKEYGCQIVQGYLLGRPVARADFESTILHA</sequence>
<reference evidence="7 8" key="1">
    <citation type="submission" date="2019-10" db="EMBL/GenBank/DDBJ databases">
        <title>Extracellular Electron Transfer in a Candidatus Methanoperedens spp. Enrichment Culture.</title>
        <authorList>
            <person name="Berger S."/>
            <person name="Rangel Shaw D."/>
            <person name="Berben T."/>
            <person name="In 'T Zandt M."/>
            <person name="Frank J."/>
            <person name="Reimann J."/>
            <person name="Jetten M.S.M."/>
            <person name="Welte C.U."/>
        </authorList>
    </citation>
    <scope>NUCLEOTIDE SEQUENCE [LARGE SCALE GENOMIC DNA]</scope>
    <source>
        <strain evidence="7">SB12</strain>
    </source>
</reference>
<dbReference type="EMBL" id="WBUI01000006">
    <property type="protein sequence ID" value="KAB2933344.1"/>
    <property type="molecule type" value="Genomic_DNA"/>
</dbReference>
<dbReference type="InterPro" id="IPR052155">
    <property type="entry name" value="Biofilm_reg_signaling"/>
</dbReference>
<dbReference type="Pfam" id="PF00990">
    <property type="entry name" value="GGDEF"/>
    <property type="match status" value="1"/>
</dbReference>
<dbReference type="SMART" id="SM00052">
    <property type="entry name" value="EAL"/>
    <property type="match status" value="1"/>
</dbReference>
<dbReference type="FunFam" id="3.30.70.270:FF:000001">
    <property type="entry name" value="Diguanylate cyclase domain protein"/>
    <property type="match status" value="1"/>
</dbReference>
<name>A0A833LZ96_9LEPT</name>
<feature type="domain" description="PAS" evidence="3">
    <location>
        <begin position="24"/>
        <end position="94"/>
    </location>
</feature>
<dbReference type="SMART" id="SM00091">
    <property type="entry name" value="PAS"/>
    <property type="match status" value="2"/>
</dbReference>
<dbReference type="Gene3D" id="3.30.450.20">
    <property type="entry name" value="PAS domain"/>
    <property type="match status" value="2"/>
</dbReference>
<feature type="domain" description="GGDEF" evidence="6">
    <location>
        <begin position="307"/>
        <end position="440"/>
    </location>
</feature>
<dbReference type="PANTHER" id="PTHR44757">
    <property type="entry name" value="DIGUANYLATE CYCLASE DGCP"/>
    <property type="match status" value="1"/>
</dbReference>
<evidence type="ECO:0000313" key="7">
    <source>
        <dbReference type="EMBL" id="KAB2933344.1"/>
    </source>
</evidence>
<dbReference type="PROSITE" id="PS50883">
    <property type="entry name" value="EAL"/>
    <property type="match status" value="1"/>
</dbReference>
<dbReference type="InterPro" id="IPR035919">
    <property type="entry name" value="EAL_sf"/>
</dbReference>
<dbReference type="InterPro" id="IPR000700">
    <property type="entry name" value="PAS-assoc_C"/>
</dbReference>
<evidence type="ECO:0000256" key="1">
    <source>
        <dbReference type="ARBA" id="ARBA00051114"/>
    </source>
</evidence>
<dbReference type="AlphaFoldDB" id="A0A833LZ96"/>
<gene>
    <name evidence="7" type="ORF">F9K24_08320</name>
</gene>
<feature type="coiled-coil region" evidence="2">
    <location>
        <begin position="133"/>
        <end position="160"/>
    </location>
</feature>
<feature type="domain" description="PAC" evidence="4">
    <location>
        <begin position="97"/>
        <end position="149"/>
    </location>
</feature>
<dbReference type="Gene3D" id="3.30.70.270">
    <property type="match status" value="1"/>
</dbReference>
<evidence type="ECO:0000256" key="2">
    <source>
        <dbReference type="SAM" id="Coils"/>
    </source>
</evidence>
<dbReference type="InterPro" id="IPR001610">
    <property type="entry name" value="PAC"/>
</dbReference>
<dbReference type="FunFam" id="3.20.20.450:FF:000001">
    <property type="entry name" value="Cyclic di-GMP phosphodiesterase yahA"/>
    <property type="match status" value="1"/>
</dbReference>
<dbReference type="PANTHER" id="PTHR44757:SF2">
    <property type="entry name" value="BIOFILM ARCHITECTURE MAINTENANCE PROTEIN MBAA"/>
    <property type="match status" value="1"/>
</dbReference>
<keyword evidence="2" id="KW-0175">Coiled coil</keyword>
<evidence type="ECO:0000259" key="3">
    <source>
        <dbReference type="PROSITE" id="PS50112"/>
    </source>
</evidence>
<dbReference type="Pfam" id="PF00563">
    <property type="entry name" value="EAL"/>
    <property type="match status" value="1"/>
</dbReference>
<dbReference type="InterPro" id="IPR000160">
    <property type="entry name" value="GGDEF_dom"/>
</dbReference>